<sequence length="479" mass="53040">MAKTYLGALNSLLIQAIGLMFMLYYWFLTIINGQFFKKPTAEYKSELALARDHFWNLSKQPFDLHHRFLTLRDGFKFHYVTNAIPDPQTPASKPLVIFVHGFPDSWVVWRYVMGSIWLRETSNLVAVDLPGYGGSDLLKRYSATEVHEKMTEFIISLRELYGIDNPERTGAQQRVIIVAHDWGCVISMRLAADAPQLADRFVLTNGPLISLVQSNIKRLISSSVKMLKLFSHSPLQSRSMVKKALHTMNPVIRQAVASGYVFALQLALPIVRLQGSGGDTALLRAIHKMAHGVNSIPSAKEIAEGVAGCLGPSLRQENTETSDSERYSKDVVKQSYGEKYVSMTNYYRQGTSTGRWKKSLETITGLYSLSDGGEIRRKSSHSGVFDEGPEGSLKAKATIVWGMEDVALNPHLNLDGIADYLSRDSQVVTLPRAGHHTPVEKESRLALQKVVEWAVAGEEGDVGSVAKAVYPGAVVTVTA</sequence>
<dbReference type="InterPro" id="IPR029058">
    <property type="entry name" value="AB_hydrolase_fold"/>
</dbReference>
<dbReference type="OMA" id="HWTPVER"/>
<evidence type="ECO:0000259" key="2">
    <source>
        <dbReference type="Pfam" id="PF00561"/>
    </source>
</evidence>
<evidence type="ECO:0000313" key="4">
    <source>
        <dbReference type="Proteomes" id="UP000001745"/>
    </source>
</evidence>
<feature type="domain" description="AB hydrolase-1" evidence="2">
    <location>
        <begin position="94"/>
        <end position="207"/>
    </location>
</feature>
<dbReference type="GO" id="GO:0016787">
    <property type="term" value="F:hydrolase activity"/>
    <property type="evidence" value="ECO:0007669"/>
    <property type="project" value="UniProtKB-KW"/>
</dbReference>
<dbReference type="AlphaFoldDB" id="B8M5V9"/>
<dbReference type="eggNOG" id="KOG4178">
    <property type="taxonomic scope" value="Eukaryota"/>
</dbReference>
<evidence type="ECO:0000313" key="3">
    <source>
        <dbReference type="EMBL" id="EED20086.1"/>
    </source>
</evidence>
<keyword evidence="1" id="KW-0812">Transmembrane</keyword>
<dbReference type="ESTHER" id="talsn-b8m5v9">
    <property type="family name" value="6_AlphaBeta_hydrolase"/>
</dbReference>
<name>B8M5V9_TALSN</name>
<keyword evidence="1" id="KW-0472">Membrane</keyword>
<dbReference type="SUPFAM" id="SSF53474">
    <property type="entry name" value="alpha/beta-Hydrolases"/>
    <property type="match status" value="1"/>
</dbReference>
<dbReference type="InParanoid" id="B8M5V9"/>
<proteinExistence type="predicted"/>
<reference evidence="4" key="1">
    <citation type="journal article" date="2015" name="Genome Announc.">
        <title>Genome sequence of the AIDS-associated pathogen Penicillium marneffei (ATCC18224) and its near taxonomic relative Talaromyces stipitatus (ATCC10500).</title>
        <authorList>
            <person name="Nierman W.C."/>
            <person name="Fedorova-Abrams N.D."/>
            <person name="Andrianopoulos A."/>
        </authorList>
    </citation>
    <scope>NUCLEOTIDE SEQUENCE [LARGE SCALE GENOMIC DNA]</scope>
    <source>
        <strain evidence="4">ATCC 10500 / CBS 375.48 / QM 6759 / NRRL 1006</strain>
    </source>
</reference>
<dbReference type="HOGENOM" id="CLU_046024_0_0_1"/>
<accession>B8M5V9</accession>
<dbReference type="PhylomeDB" id="B8M5V9"/>
<dbReference type="InterPro" id="IPR000073">
    <property type="entry name" value="AB_hydrolase_1"/>
</dbReference>
<gene>
    <name evidence="3" type="ORF">TSTA_033320</name>
</gene>
<dbReference type="PANTHER" id="PTHR43689:SF8">
    <property type="entry name" value="ALPHA_BETA-HYDROLASES SUPERFAMILY PROTEIN"/>
    <property type="match status" value="1"/>
</dbReference>
<keyword evidence="4" id="KW-1185">Reference proteome</keyword>
<dbReference type="OrthoDB" id="6431331at2759"/>
<dbReference type="Proteomes" id="UP000001745">
    <property type="component" value="Unassembled WGS sequence"/>
</dbReference>
<dbReference type="STRING" id="441959.B8M5V9"/>
<evidence type="ECO:0000256" key="1">
    <source>
        <dbReference type="SAM" id="Phobius"/>
    </source>
</evidence>
<dbReference type="PANTHER" id="PTHR43689">
    <property type="entry name" value="HYDROLASE"/>
    <property type="match status" value="1"/>
</dbReference>
<keyword evidence="1" id="KW-1133">Transmembrane helix</keyword>
<dbReference type="EMBL" id="EQ962654">
    <property type="protein sequence ID" value="EED20086.1"/>
    <property type="molecule type" value="Genomic_DNA"/>
</dbReference>
<dbReference type="Pfam" id="PF00561">
    <property type="entry name" value="Abhydrolase_1"/>
    <property type="match status" value="1"/>
</dbReference>
<organism evidence="3 4">
    <name type="scientific">Talaromyces stipitatus (strain ATCC 10500 / CBS 375.48 / QM 6759 / NRRL 1006)</name>
    <name type="common">Penicillium stipitatum</name>
    <dbReference type="NCBI Taxonomy" id="441959"/>
    <lineage>
        <taxon>Eukaryota</taxon>
        <taxon>Fungi</taxon>
        <taxon>Dikarya</taxon>
        <taxon>Ascomycota</taxon>
        <taxon>Pezizomycotina</taxon>
        <taxon>Eurotiomycetes</taxon>
        <taxon>Eurotiomycetidae</taxon>
        <taxon>Eurotiales</taxon>
        <taxon>Trichocomaceae</taxon>
        <taxon>Talaromyces</taxon>
        <taxon>Talaromyces sect. Talaromyces</taxon>
    </lineage>
</organism>
<feature type="transmembrane region" description="Helical" evidence="1">
    <location>
        <begin position="7"/>
        <end position="27"/>
    </location>
</feature>
<keyword evidence="3" id="KW-0378">Hydrolase</keyword>
<dbReference type="RefSeq" id="XP_002480520.1">
    <property type="nucleotide sequence ID" value="XM_002480475.1"/>
</dbReference>
<protein>
    <submittedName>
        <fullName evidence="3">Alpha/beta hydrolase, putative</fullName>
    </submittedName>
</protein>
<dbReference type="GeneID" id="8105070"/>
<dbReference type="VEuPathDB" id="FungiDB:TSTA_033320"/>
<dbReference type="Gene3D" id="3.40.50.1820">
    <property type="entry name" value="alpha/beta hydrolase"/>
    <property type="match status" value="1"/>
</dbReference>